<keyword evidence="4 9" id="KW-0863">Zinc-finger</keyword>
<keyword evidence="6" id="KW-0805">Transcription regulation</keyword>
<dbReference type="InterPro" id="IPR013087">
    <property type="entry name" value="Znf_C2H2_type"/>
</dbReference>
<accession>A0AA85JMN9</accession>
<sequence>MSEICIYSKSDETVTRTSYGNPLLSNINNEHKRHETNELYNKALWVLSKLQNNESIIPVGVKSSDNQMDITQTNIVNNLSVSTNHLKYFLKMNKIKTKLKSNEHLISPVSGVYILPPEVSYLNISNESSETKSCTSKNNDNKNVFSVIRSLKATKMLAKIPNHIGEYICQLCFKWFPDAFSLAEHPCPCMANLAYPCEICGKVFNCPANLASHQRWHRPRTSTHKSIHRNAYKKQNPPQTQLTNRNISNNYNVDNLLKQNHTSSESVDRQNTSFYSEHINNVFRTNKRYRTQDEEVNAKISKEEEMYNNFEMKPETPDNHEPPVTYTASTMHISTNIHYSSSSANIKCSTTKRINPFSVEALLA</sequence>
<dbReference type="GO" id="GO:0001227">
    <property type="term" value="F:DNA-binding transcription repressor activity, RNA polymerase II-specific"/>
    <property type="evidence" value="ECO:0007669"/>
    <property type="project" value="TreeGrafter"/>
</dbReference>
<dbReference type="PROSITE" id="PS50157">
    <property type="entry name" value="ZINC_FINGER_C2H2_2"/>
    <property type="match status" value="1"/>
</dbReference>
<evidence type="ECO:0000256" key="6">
    <source>
        <dbReference type="ARBA" id="ARBA00023015"/>
    </source>
</evidence>
<dbReference type="PANTHER" id="PTHR15065:SF4">
    <property type="entry name" value="LD18634P"/>
    <property type="match status" value="1"/>
</dbReference>
<feature type="region of interest" description="Disordered" evidence="10">
    <location>
        <begin position="217"/>
        <end position="246"/>
    </location>
</feature>
<dbReference type="PROSITE" id="PS00028">
    <property type="entry name" value="ZINC_FINGER_C2H2_1"/>
    <property type="match status" value="1"/>
</dbReference>
<dbReference type="GO" id="GO:0000978">
    <property type="term" value="F:RNA polymerase II cis-regulatory region sequence-specific DNA binding"/>
    <property type="evidence" value="ECO:0007669"/>
    <property type="project" value="TreeGrafter"/>
</dbReference>
<reference evidence="13" key="2">
    <citation type="submission" date="2023-11" db="UniProtKB">
        <authorList>
            <consortium name="WormBaseParasite"/>
        </authorList>
    </citation>
    <scope>IDENTIFICATION</scope>
</reference>
<dbReference type="GO" id="GO:0008270">
    <property type="term" value="F:zinc ion binding"/>
    <property type="evidence" value="ECO:0007669"/>
    <property type="project" value="UniProtKB-KW"/>
</dbReference>
<evidence type="ECO:0000256" key="5">
    <source>
        <dbReference type="ARBA" id="ARBA00022833"/>
    </source>
</evidence>
<evidence type="ECO:0000256" key="10">
    <source>
        <dbReference type="SAM" id="MobiDB-lite"/>
    </source>
</evidence>
<dbReference type="GO" id="GO:0030182">
    <property type="term" value="P:neuron differentiation"/>
    <property type="evidence" value="ECO:0007669"/>
    <property type="project" value="TreeGrafter"/>
</dbReference>
<protein>
    <recommendedName>
        <fullName evidence="11">C2H2-type domain-containing protein</fullName>
    </recommendedName>
</protein>
<dbReference type="InterPro" id="IPR036236">
    <property type="entry name" value="Znf_C2H2_sf"/>
</dbReference>
<evidence type="ECO:0000256" key="9">
    <source>
        <dbReference type="PROSITE-ProRule" id="PRU00042"/>
    </source>
</evidence>
<keyword evidence="7" id="KW-0804">Transcription</keyword>
<proteinExistence type="predicted"/>
<dbReference type="GO" id="GO:0017053">
    <property type="term" value="C:transcription repressor complex"/>
    <property type="evidence" value="ECO:0007669"/>
    <property type="project" value="TreeGrafter"/>
</dbReference>
<feature type="compositionally biased region" description="Basic residues" evidence="10">
    <location>
        <begin position="217"/>
        <end position="232"/>
    </location>
</feature>
<dbReference type="Proteomes" id="UP000050795">
    <property type="component" value="Unassembled WGS sequence"/>
</dbReference>
<evidence type="ECO:0000259" key="11">
    <source>
        <dbReference type="PROSITE" id="PS50157"/>
    </source>
</evidence>
<keyword evidence="12" id="KW-1185">Reference proteome</keyword>
<evidence type="ECO:0000256" key="7">
    <source>
        <dbReference type="ARBA" id="ARBA00023163"/>
    </source>
</evidence>
<dbReference type="Pfam" id="PF00096">
    <property type="entry name" value="zf-C2H2"/>
    <property type="match status" value="1"/>
</dbReference>
<evidence type="ECO:0000313" key="13">
    <source>
        <dbReference type="WBParaSite" id="TREG1_45600.1"/>
    </source>
</evidence>
<dbReference type="AlphaFoldDB" id="A0AA85JMN9"/>
<keyword evidence="2" id="KW-0479">Metal-binding</keyword>
<dbReference type="Gene3D" id="3.30.160.60">
    <property type="entry name" value="Classic Zinc Finger"/>
    <property type="match status" value="1"/>
</dbReference>
<evidence type="ECO:0000256" key="8">
    <source>
        <dbReference type="ARBA" id="ARBA00023242"/>
    </source>
</evidence>
<feature type="domain" description="C2H2-type" evidence="11">
    <location>
        <begin position="195"/>
        <end position="222"/>
    </location>
</feature>
<organism evidence="12 13">
    <name type="scientific">Trichobilharzia regenti</name>
    <name type="common">Nasal bird schistosome</name>
    <dbReference type="NCBI Taxonomy" id="157069"/>
    <lineage>
        <taxon>Eukaryota</taxon>
        <taxon>Metazoa</taxon>
        <taxon>Spiralia</taxon>
        <taxon>Lophotrochozoa</taxon>
        <taxon>Platyhelminthes</taxon>
        <taxon>Trematoda</taxon>
        <taxon>Digenea</taxon>
        <taxon>Strigeidida</taxon>
        <taxon>Schistosomatoidea</taxon>
        <taxon>Schistosomatidae</taxon>
        <taxon>Trichobilharzia</taxon>
    </lineage>
</organism>
<evidence type="ECO:0000313" key="12">
    <source>
        <dbReference type="Proteomes" id="UP000050795"/>
    </source>
</evidence>
<keyword evidence="8" id="KW-0539">Nucleus</keyword>
<evidence type="ECO:0000256" key="2">
    <source>
        <dbReference type="ARBA" id="ARBA00022723"/>
    </source>
</evidence>
<dbReference type="GO" id="GO:0010564">
    <property type="term" value="P:regulation of cell cycle process"/>
    <property type="evidence" value="ECO:0007669"/>
    <property type="project" value="TreeGrafter"/>
</dbReference>
<keyword evidence="5" id="KW-0862">Zinc</keyword>
<evidence type="ECO:0000256" key="3">
    <source>
        <dbReference type="ARBA" id="ARBA00022737"/>
    </source>
</evidence>
<evidence type="ECO:0000256" key="4">
    <source>
        <dbReference type="ARBA" id="ARBA00022771"/>
    </source>
</evidence>
<dbReference type="InterPro" id="IPR042972">
    <property type="entry name" value="INSM1/2"/>
</dbReference>
<reference evidence="12" key="1">
    <citation type="submission" date="2022-06" db="EMBL/GenBank/DDBJ databases">
        <authorList>
            <person name="Berger JAMES D."/>
            <person name="Berger JAMES D."/>
        </authorList>
    </citation>
    <scope>NUCLEOTIDE SEQUENCE [LARGE SCALE GENOMIC DNA]</scope>
</reference>
<feature type="compositionally biased region" description="Polar residues" evidence="10">
    <location>
        <begin position="236"/>
        <end position="246"/>
    </location>
</feature>
<keyword evidence="3" id="KW-0677">Repeat</keyword>
<dbReference type="SUPFAM" id="SSF57667">
    <property type="entry name" value="beta-beta-alpha zinc fingers"/>
    <property type="match status" value="1"/>
</dbReference>
<dbReference type="WBParaSite" id="TREG1_45600.1">
    <property type="protein sequence ID" value="TREG1_45600.1"/>
    <property type="gene ID" value="TREG1_45600"/>
</dbReference>
<dbReference type="PANTHER" id="PTHR15065">
    <property type="entry name" value="INSULINOMA-ASSOCIATED 1"/>
    <property type="match status" value="1"/>
</dbReference>
<name>A0AA85JMN9_TRIRE</name>
<dbReference type="GO" id="GO:0005634">
    <property type="term" value="C:nucleus"/>
    <property type="evidence" value="ECO:0007669"/>
    <property type="project" value="UniProtKB-SubCell"/>
</dbReference>
<evidence type="ECO:0000256" key="1">
    <source>
        <dbReference type="ARBA" id="ARBA00004123"/>
    </source>
</evidence>
<comment type="subcellular location">
    <subcellularLocation>
        <location evidence="1">Nucleus</location>
    </subcellularLocation>
</comment>